<dbReference type="AlphaFoldDB" id="Q1GY77"/>
<dbReference type="Gene3D" id="1.20.1640.10">
    <property type="entry name" value="Multidrug efflux transporter AcrB transmembrane domain"/>
    <property type="match status" value="1"/>
</dbReference>
<dbReference type="SUPFAM" id="SSF82693">
    <property type="entry name" value="Multidrug efflux transporter AcrB pore domain, PN1, PN2, PC1 and PC2 subdomains"/>
    <property type="match status" value="2"/>
</dbReference>
<evidence type="ECO:0000256" key="1">
    <source>
        <dbReference type="SAM" id="Phobius"/>
    </source>
</evidence>
<feature type="transmembrane region" description="Helical" evidence="1">
    <location>
        <begin position="270"/>
        <end position="287"/>
    </location>
</feature>
<evidence type="ECO:0000313" key="2">
    <source>
        <dbReference type="EMBL" id="ABE50810.1"/>
    </source>
</evidence>
<dbReference type="Proteomes" id="UP000002440">
    <property type="component" value="Chromosome"/>
</dbReference>
<dbReference type="GO" id="GO:0042910">
    <property type="term" value="F:xenobiotic transmembrane transporter activity"/>
    <property type="evidence" value="ECO:0007669"/>
    <property type="project" value="TreeGrafter"/>
</dbReference>
<dbReference type="PANTHER" id="PTHR32063:SF13">
    <property type="entry name" value="MULTIDRUG EFFLUX PUMP SUBUNIT ACRB-RELATED"/>
    <property type="match status" value="1"/>
</dbReference>
<dbReference type="PANTHER" id="PTHR32063">
    <property type="match status" value="1"/>
</dbReference>
<evidence type="ECO:0000313" key="3">
    <source>
        <dbReference type="Proteomes" id="UP000002440"/>
    </source>
</evidence>
<dbReference type="SUPFAM" id="SSF82714">
    <property type="entry name" value="Multidrug efflux transporter AcrB TolC docking domain, DN and DC subdomains"/>
    <property type="match status" value="1"/>
</dbReference>
<feature type="transmembrane region" description="Helical" evidence="1">
    <location>
        <begin position="398"/>
        <end position="424"/>
    </location>
</feature>
<accession>Q1GY77</accession>
<keyword evidence="1" id="KW-0812">Transmembrane</keyword>
<feature type="transmembrane region" description="Helical" evidence="1">
    <location>
        <begin position="294"/>
        <end position="314"/>
    </location>
</feature>
<feature type="transmembrane region" description="Helical" evidence="1">
    <location>
        <begin position="365"/>
        <end position="386"/>
    </location>
</feature>
<dbReference type="STRING" id="265072.Mfla_2545"/>
<dbReference type="HOGENOM" id="CLU_002755_2_0_4"/>
<name>Q1GY77_METFK</name>
<reference evidence="2 3" key="1">
    <citation type="submission" date="2006-03" db="EMBL/GenBank/DDBJ databases">
        <title>Complete sequence of Methylobacillus flagellatus KT.</title>
        <authorList>
            <consortium name="US DOE Joint Genome Institute"/>
            <person name="Copeland A."/>
            <person name="Lucas S."/>
            <person name="Lapidus A."/>
            <person name="Barry K."/>
            <person name="Detter J.C."/>
            <person name="Glavina del Rio T."/>
            <person name="Hammon N."/>
            <person name="Israni S."/>
            <person name="Dalin E."/>
            <person name="Tice H."/>
            <person name="Pitluck S."/>
            <person name="Brettin T."/>
            <person name="Bruce D."/>
            <person name="Han C."/>
            <person name="Tapia R."/>
            <person name="Saunders E."/>
            <person name="Gilna P."/>
            <person name="Schmutz J."/>
            <person name="Larimer F."/>
            <person name="Land M."/>
            <person name="Kyrpides N."/>
            <person name="Anderson I."/>
            <person name="Richardson P."/>
        </authorList>
    </citation>
    <scope>NUCLEOTIDE SEQUENCE [LARGE SCALE GENOMIC DNA]</scope>
    <source>
        <strain evidence="3">KT / ATCC 51484 / DSM 6875</strain>
    </source>
</reference>
<dbReference type="GO" id="GO:0005886">
    <property type="term" value="C:plasma membrane"/>
    <property type="evidence" value="ECO:0007669"/>
    <property type="project" value="TreeGrafter"/>
</dbReference>
<sequence>MVKSVFTVRGFNFAGNGQNSGIAFIEFFDFADRKETSKKVQALALRAFEDFKKIKDATIIPIVPPSILELGNSSGFDIFLQDQAGLGHEVLMQARDKFLQLASQDPKLALVRPNGLNDEPQYEILIDEERARAQQVSLAEINQTMSVAWGSAYVNDFIDRGRVKKVFIQGVSSSRISPEDFNKWFVRSNSGEMVPFSAVASGRWIYGSPKLERFNGVSSVEIVGQPAPGFSTGEALASVERIMHEMPPGIGLAYTGLSYEEGEAGSQTTVLFLLSALIVFLCLAALYESWSVPVAVMMVVPLGIIGAVAATMLRGISADVFFQVGLLTTMGLAAKNAILIVEFAKELRDKHGKTTVDAAIEAARLRLRPIIMTSIAFLFGVLPMALANGPSSGSQHSIGTGVVGGMLTATFLAIFFVPLFYVLVVDGIKGKKKPSANREE</sequence>
<dbReference type="KEGG" id="mfa:Mfla_2545"/>
<organism evidence="2 3">
    <name type="scientific">Methylobacillus flagellatus (strain ATCC 51484 / DSM 6875 / VKM B-1610 / KT)</name>
    <dbReference type="NCBI Taxonomy" id="265072"/>
    <lineage>
        <taxon>Bacteria</taxon>
        <taxon>Pseudomonadati</taxon>
        <taxon>Pseudomonadota</taxon>
        <taxon>Betaproteobacteria</taxon>
        <taxon>Nitrosomonadales</taxon>
        <taxon>Methylophilaceae</taxon>
        <taxon>Methylobacillus</taxon>
    </lineage>
</organism>
<dbReference type="Pfam" id="PF00873">
    <property type="entry name" value="ACR_tran"/>
    <property type="match status" value="1"/>
</dbReference>
<gene>
    <name evidence="2" type="ordered locus">Mfla_2545</name>
</gene>
<dbReference type="SUPFAM" id="SSF82866">
    <property type="entry name" value="Multidrug efflux transporter AcrB transmembrane domain"/>
    <property type="match status" value="1"/>
</dbReference>
<keyword evidence="1" id="KW-0472">Membrane</keyword>
<protein>
    <submittedName>
        <fullName evidence="2">RND multidrug efflux transporter MexB</fullName>
    </submittedName>
</protein>
<proteinExistence type="predicted"/>
<dbReference type="eggNOG" id="COG0841">
    <property type="taxonomic scope" value="Bacteria"/>
</dbReference>
<keyword evidence="3" id="KW-1185">Reference proteome</keyword>
<dbReference type="InterPro" id="IPR027463">
    <property type="entry name" value="AcrB_DN_DC_subdom"/>
</dbReference>
<dbReference type="InterPro" id="IPR001036">
    <property type="entry name" value="Acrflvin-R"/>
</dbReference>
<dbReference type="Gene3D" id="3.30.70.1430">
    <property type="entry name" value="Multidrug efflux transporter AcrB pore domain"/>
    <property type="match status" value="1"/>
</dbReference>
<dbReference type="Gene3D" id="3.30.70.1440">
    <property type="entry name" value="Multidrug efflux transporter AcrB pore domain"/>
    <property type="match status" value="2"/>
</dbReference>
<keyword evidence="1" id="KW-1133">Transmembrane helix</keyword>
<feature type="transmembrane region" description="Helical" evidence="1">
    <location>
        <begin position="320"/>
        <end position="344"/>
    </location>
</feature>
<dbReference type="EMBL" id="CP000284">
    <property type="protein sequence ID" value="ABE50810.1"/>
    <property type="molecule type" value="Genomic_DNA"/>
</dbReference>